<accession>A0A8X6L3R3</accession>
<comment type="caution">
    <text evidence="1">The sequence shown here is derived from an EMBL/GenBank/DDBJ whole genome shotgun (WGS) entry which is preliminary data.</text>
</comment>
<keyword evidence="2" id="KW-1185">Reference proteome</keyword>
<dbReference type="AlphaFoldDB" id="A0A8X6L3R3"/>
<evidence type="ECO:0000313" key="2">
    <source>
        <dbReference type="Proteomes" id="UP000887116"/>
    </source>
</evidence>
<name>A0A8X6L3R3_TRICU</name>
<reference evidence="1" key="1">
    <citation type="submission" date="2020-07" db="EMBL/GenBank/DDBJ databases">
        <title>Multicomponent nature underlies the extraordinary mechanical properties of spider dragline silk.</title>
        <authorList>
            <person name="Kono N."/>
            <person name="Nakamura H."/>
            <person name="Mori M."/>
            <person name="Yoshida Y."/>
            <person name="Ohtoshi R."/>
            <person name="Malay A.D."/>
            <person name="Moran D.A.P."/>
            <person name="Tomita M."/>
            <person name="Numata K."/>
            <person name="Arakawa K."/>
        </authorList>
    </citation>
    <scope>NUCLEOTIDE SEQUENCE</scope>
</reference>
<proteinExistence type="predicted"/>
<dbReference type="EMBL" id="BMAO01024630">
    <property type="protein sequence ID" value="GFQ96635.1"/>
    <property type="molecule type" value="Genomic_DNA"/>
</dbReference>
<protein>
    <submittedName>
        <fullName evidence="1">Uncharacterized protein</fullName>
    </submittedName>
</protein>
<dbReference type="Proteomes" id="UP000887116">
    <property type="component" value="Unassembled WGS sequence"/>
</dbReference>
<sequence length="106" mass="12906">MKFKKLMQIVRGKYLRRKFRRYQLALLYRRRLEEALPARRPSEMEAAKALLKLGEKYVHFDDPNVMKGLLRFPVSKSELVTEEIHWRSTGIQLMDLWRFWDLQLLI</sequence>
<organism evidence="1 2">
    <name type="scientific">Trichonephila clavata</name>
    <name type="common">Joro spider</name>
    <name type="synonym">Nephila clavata</name>
    <dbReference type="NCBI Taxonomy" id="2740835"/>
    <lineage>
        <taxon>Eukaryota</taxon>
        <taxon>Metazoa</taxon>
        <taxon>Ecdysozoa</taxon>
        <taxon>Arthropoda</taxon>
        <taxon>Chelicerata</taxon>
        <taxon>Arachnida</taxon>
        <taxon>Araneae</taxon>
        <taxon>Araneomorphae</taxon>
        <taxon>Entelegynae</taxon>
        <taxon>Araneoidea</taxon>
        <taxon>Nephilidae</taxon>
        <taxon>Trichonephila</taxon>
    </lineage>
</organism>
<evidence type="ECO:0000313" key="1">
    <source>
        <dbReference type="EMBL" id="GFQ96635.1"/>
    </source>
</evidence>
<gene>
    <name evidence="1" type="ORF">TNCT_509891</name>
</gene>